<protein>
    <submittedName>
        <fullName evidence="2">Uncharacterized protein</fullName>
    </submittedName>
</protein>
<feature type="compositionally biased region" description="Basic and acidic residues" evidence="1">
    <location>
        <begin position="8"/>
        <end position="22"/>
    </location>
</feature>
<dbReference type="AlphaFoldDB" id="A0A9R1UUV7"/>
<organism evidence="2 3">
    <name type="scientific">Lactuca sativa</name>
    <name type="common">Garden lettuce</name>
    <dbReference type="NCBI Taxonomy" id="4236"/>
    <lineage>
        <taxon>Eukaryota</taxon>
        <taxon>Viridiplantae</taxon>
        <taxon>Streptophyta</taxon>
        <taxon>Embryophyta</taxon>
        <taxon>Tracheophyta</taxon>
        <taxon>Spermatophyta</taxon>
        <taxon>Magnoliopsida</taxon>
        <taxon>eudicotyledons</taxon>
        <taxon>Gunneridae</taxon>
        <taxon>Pentapetalae</taxon>
        <taxon>asterids</taxon>
        <taxon>campanulids</taxon>
        <taxon>Asterales</taxon>
        <taxon>Asteraceae</taxon>
        <taxon>Cichorioideae</taxon>
        <taxon>Cichorieae</taxon>
        <taxon>Lactucinae</taxon>
        <taxon>Lactuca</taxon>
    </lineage>
</organism>
<keyword evidence="3" id="KW-1185">Reference proteome</keyword>
<dbReference type="EMBL" id="NBSK02000008">
    <property type="protein sequence ID" value="KAJ0194437.1"/>
    <property type="molecule type" value="Genomic_DNA"/>
</dbReference>
<proteinExistence type="predicted"/>
<reference evidence="2 3" key="1">
    <citation type="journal article" date="2017" name="Nat. Commun.">
        <title>Genome assembly with in vitro proximity ligation data and whole-genome triplication in lettuce.</title>
        <authorList>
            <person name="Reyes-Chin-Wo S."/>
            <person name="Wang Z."/>
            <person name="Yang X."/>
            <person name="Kozik A."/>
            <person name="Arikit S."/>
            <person name="Song C."/>
            <person name="Xia L."/>
            <person name="Froenicke L."/>
            <person name="Lavelle D.O."/>
            <person name="Truco M.J."/>
            <person name="Xia R."/>
            <person name="Zhu S."/>
            <person name="Xu C."/>
            <person name="Xu H."/>
            <person name="Xu X."/>
            <person name="Cox K."/>
            <person name="Korf I."/>
            <person name="Meyers B.C."/>
            <person name="Michelmore R.W."/>
        </authorList>
    </citation>
    <scope>NUCLEOTIDE SEQUENCE [LARGE SCALE GENOMIC DNA]</scope>
    <source>
        <strain evidence="3">cv. Salinas</strain>
        <tissue evidence="2">Seedlings</tissue>
    </source>
</reference>
<evidence type="ECO:0000313" key="2">
    <source>
        <dbReference type="EMBL" id="KAJ0194437.1"/>
    </source>
</evidence>
<gene>
    <name evidence="2" type="ORF">LSAT_V11C800412580</name>
</gene>
<evidence type="ECO:0000256" key="1">
    <source>
        <dbReference type="SAM" id="MobiDB-lite"/>
    </source>
</evidence>
<name>A0A9R1UUV7_LACSA</name>
<feature type="region of interest" description="Disordered" evidence="1">
    <location>
        <begin position="1"/>
        <end position="22"/>
    </location>
</feature>
<comment type="caution">
    <text evidence="2">The sequence shown here is derived from an EMBL/GenBank/DDBJ whole genome shotgun (WGS) entry which is preliminary data.</text>
</comment>
<accession>A0A9R1UUV7</accession>
<sequence>MYIRRSHRSDPKYAQRTAKHDAPRTRVFRMTHAVTHSEAYAPRKAVRPTDLPDLLRITTSASCSAVRSSSDQDFRVFLDKELGLILKLRDMMKGFRASSDTLMTSYGNKKVPLYSNLVLGYIVREKLLITM</sequence>
<dbReference type="Proteomes" id="UP000235145">
    <property type="component" value="Unassembled WGS sequence"/>
</dbReference>
<evidence type="ECO:0000313" key="3">
    <source>
        <dbReference type="Proteomes" id="UP000235145"/>
    </source>
</evidence>